<evidence type="ECO:0000259" key="2">
    <source>
        <dbReference type="Pfam" id="PF10099"/>
    </source>
</evidence>
<dbReference type="OrthoDB" id="9816387at2"/>
<dbReference type="Proteomes" id="UP000198462">
    <property type="component" value="Unassembled WGS sequence"/>
</dbReference>
<name>A0A219B357_9SPHN</name>
<dbReference type="InterPro" id="IPR051474">
    <property type="entry name" value="Anti-sigma-K/W_factor"/>
</dbReference>
<dbReference type="RefSeq" id="WP_088711560.1">
    <property type="nucleotide sequence ID" value="NZ_NFZT01000001.1"/>
</dbReference>
<reference evidence="4" key="1">
    <citation type="submission" date="2017-05" db="EMBL/GenBank/DDBJ databases">
        <authorList>
            <person name="Lin X."/>
        </authorList>
    </citation>
    <scope>NUCLEOTIDE SEQUENCE [LARGE SCALE GENOMIC DNA]</scope>
    <source>
        <strain evidence="4">JLT2012</strain>
    </source>
</reference>
<accession>A0A219B357</accession>
<comment type="caution">
    <text evidence="3">The sequence shown here is derived from an EMBL/GenBank/DDBJ whole genome shotgun (WGS) entry which is preliminary data.</text>
</comment>
<feature type="region of interest" description="Disordered" evidence="1">
    <location>
        <begin position="229"/>
        <end position="252"/>
    </location>
</feature>
<dbReference type="PANTHER" id="PTHR37461:SF1">
    <property type="entry name" value="ANTI-SIGMA-K FACTOR RSKA"/>
    <property type="match status" value="1"/>
</dbReference>
<dbReference type="EMBL" id="NFZT01000001">
    <property type="protein sequence ID" value="OWV32767.1"/>
    <property type="molecule type" value="Genomic_DNA"/>
</dbReference>
<evidence type="ECO:0000256" key="1">
    <source>
        <dbReference type="SAM" id="MobiDB-lite"/>
    </source>
</evidence>
<evidence type="ECO:0000313" key="4">
    <source>
        <dbReference type="Proteomes" id="UP000198462"/>
    </source>
</evidence>
<feature type="domain" description="Anti-sigma K factor RskA C-terminal" evidence="2">
    <location>
        <begin position="108"/>
        <end position="243"/>
    </location>
</feature>
<dbReference type="InterPro" id="IPR018764">
    <property type="entry name" value="RskA_C"/>
</dbReference>
<protein>
    <recommendedName>
        <fullName evidence="2">Anti-sigma K factor RskA C-terminal domain-containing protein</fullName>
    </recommendedName>
</protein>
<dbReference type="Pfam" id="PF10099">
    <property type="entry name" value="RskA_C"/>
    <property type="match status" value="1"/>
</dbReference>
<dbReference type="GO" id="GO:0006417">
    <property type="term" value="P:regulation of translation"/>
    <property type="evidence" value="ECO:0007669"/>
    <property type="project" value="TreeGrafter"/>
</dbReference>
<dbReference type="GO" id="GO:0005886">
    <property type="term" value="C:plasma membrane"/>
    <property type="evidence" value="ECO:0007669"/>
    <property type="project" value="InterPro"/>
</dbReference>
<dbReference type="AlphaFoldDB" id="A0A219B357"/>
<gene>
    <name evidence="3" type="ORF">B5C34_04410</name>
</gene>
<evidence type="ECO:0000313" key="3">
    <source>
        <dbReference type="EMBL" id="OWV32767.1"/>
    </source>
</evidence>
<sequence>MSDGIPAPDRPSIDAAEFVLGLLSDAEHQQARVRLQTDEAFRREVARWERFVAPLFEDSPEIAPSEEVLASLKRRLDRGGALRRASNDNPKNVVPAFWRNYGVAMTFIAATLGAFLLLDTPERPEHGTYMPPTGAEAPARPQGPAEVLAARVSPEEGIPVAVITYLPDSGELVVAPVSIAAGSEQVPELWFIPGDGTPRSLGLIDAADGARVQLPDGFDREATLAISIEPEGGSPTGAPTGPIVGTGTLSAI</sequence>
<proteinExistence type="predicted"/>
<dbReference type="GO" id="GO:0016989">
    <property type="term" value="F:sigma factor antagonist activity"/>
    <property type="evidence" value="ECO:0007669"/>
    <property type="project" value="TreeGrafter"/>
</dbReference>
<keyword evidence="4" id="KW-1185">Reference proteome</keyword>
<organism evidence="3 4">
    <name type="scientific">Pacificimonas flava</name>
    <dbReference type="NCBI Taxonomy" id="1234595"/>
    <lineage>
        <taxon>Bacteria</taxon>
        <taxon>Pseudomonadati</taxon>
        <taxon>Pseudomonadota</taxon>
        <taxon>Alphaproteobacteria</taxon>
        <taxon>Sphingomonadales</taxon>
        <taxon>Sphingosinicellaceae</taxon>
        <taxon>Pacificimonas</taxon>
    </lineage>
</organism>
<dbReference type="PANTHER" id="PTHR37461">
    <property type="entry name" value="ANTI-SIGMA-K FACTOR RSKA"/>
    <property type="match status" value="1"/>
</dbReference>